<dbReference type="AlphaFoldDB" id="A0A1S6EK25"/>
<organism evidence="7">
    <name type="scientific">Plantago cunninghamii</name>
    <dbReference type="NCBI Taxonomy" id="589140"/>
    <lineage>
        <taxon>Eukaryota</taxon>
        <taxon>Viridiplantae</taxon>
        <taxon>Streptophyta</taxon>
        <taxon>Embryophyta</taxon>
        <taxon>Tracheophyta</taxon>
        <taxon>Spermatophyta</taxon>
        <taxon>Magnoliopsida</taxon>
        <taxon>eudicotyledons</taxon>
        <taxon>Gunneridae</taxon>
        <taxon>Pentapetalae</taxon>
        <taxon>asterids</taxon>
        <taxon>lamiids</taxon>
        <taxon>Lamiales</taxon>
        <taxon>Plantaginaceae</taxon>
        <taxon>Plantagineae</taxon>
        <taxon>Plantago</taxon>
    </lineage>
</organism>
<reference evidence="7" key="2">
    <citation type="submission" date="2017-02" db="EMBL/GenBank/DDBJ databases">
        <authorList>
            <person name="Peterson S.W."/>
        </authorList>
    </citation>
    <scope>NUCLEOTIDE SEQUENCE</scope>
    <source>
        <tissue evidence="7">Integument</tissue>
    </source>
</reference>
<dbReference type="InterPro" id="IPR049625">
    <property type="entry name" value="Glyco_transf_61_cat"/>
</dbReference>
<evidence type="ECO:0000256" key="4">
    <source>
        <dbReference type="ARBA" id="ARBA00023180"/>
    </source>
</evidence>
<keyword evidence="2" id="KW-0328">Glycosyltransferase</keyword>
<feature type="domain" description="Glycosyltransferase 61 catalytic" evidence="6">
    <location>
        <begin position="263"/>
        <end position="376"/>
    </location>
</feature>
<evidence type="ECO:0000256" key="5">
    <source>
        <dbReference type="SAM" id="Phobius"/>
    </source>
</evidence>
<dbReference type="EMBL" id="KY584523">
    <property type="protein sequence ID" value="AQR57526.1"/>
    <property type="molecule type" value="mRNA"/>
</dbReference>
<proteinExistence type="evidence at transcript level"/>
<protein>
    <submittedName>
        <fullName evidence="7">GT61_12</fullName>
    </submittedName>
</protein>
<reference evidence="7" key="1">
    <citation type="journal article" date="2016" name="J. Exp. Bot.">
        <title>Differences in glycosyltransferase family 61 accompany variation in seed coat mucilage composition in Plantago spp.</title>
        <authorList>
            <person name="Phan J.L."/>
            <person name="Tucker M.R."/>
            <person name="Khor S.F."/>
            <person name="Shirley N."/>
            <person name="Lahnstein J."/>
            <person name="Beahan C."/>
            <person name="Bacic A."/>
            <person name="Burton R.A."/>
        </authorList>
    </citation>
    <scope>NUCLEOTIDE SEQUENCE</scope>
    <source>
        <tissue evidence="7">Integument</tissue>
    </source>
</reference>
<accession>A0A1S6EK25</accession>
<keyword evidence="5" id="KW-1133">Transmembrane helix</keyword>
<dbReference type="GO" id="GO:0000139">
    <property type="term" value="C:Golgi membrane"/>
    <property type="evidence" value="ECO:0007669"/>
    <property type="project" value="UniProtKB-SubCell"/>
</dbReference>
<dbReference type="GO" id="GO:0016763">
    <property type="term" value="F:pentosyltransferase activity"/>
    <property type="evidence" value="ECO:0007669"/>
    <property type="project" value="UniProtKB-ARBA"/>
</dbReference>
<dbReference type="InterPro" id="IPR007657">
    <property type="entry name" value="Glycosyltransferase_61"/>
</dbReference>
<dbReference type="PANTHER" id="PTHR20961:SF108">
    <property type="entry name" value="GLYCOSYLTRANSFERASE"/>
    <property type="match status" value="1"/>
</dbReference>
<keyword evidence="5" id="KW-0812">Transmembrane</keyword>
<comment type="subcellular location">
    <subcellularLocation>
        <location evidence="1">Golgi apparatus membrane</location>
        <topology evidence="1">Single-pass type II membrane protein</topology>
    </subcellularLocation>
</comment>
<dbReference type="Pfam" id="PF04577">
    <property type="entry name" value="Glyco_transf_61"/>
    <property type="match status" value="1"/>
</dbReference>
<name>A0A1S6EK25_9LAMI</name>
<evidence type="ECO:0000256" key="1">
    <source>
        <dbReference type="ARBA" id="ARBA00004323"/>
    </source>
</evidence>
<dbReference type="PANTHER" id="PTHR20961">
    <property type="entry name" value="GLYCOSYLTRANSFERASE"/>
    <property type="match status" value="1"/>
</dbReference>
<evidence type="ECO:0000313" key="7">
    <source>
        <dbReference type="EMBL" id="AQR57526.1"/>
    </source>
</evidence>
<keyword evidence="5" id="KW-0472">Membrane</keyword>
<evidence type="ECO:0000256" key="3">
    <source>
        <dbReference type="ARBA" id="ARBA00022679"/>
    </source>
</evidence>
<evidence type="ECO:0000256" key="2">
    <source>
        <dbReference type="ARBA" id="ARBA00022676"/>
    </source>
</evidence>
<evidence type="ECO:0000259" key="6">
    <source>
        <dbReference type="Pfam" id="PF04577"/>
    </source>
</evidence>
<keyword evidence="3" id="KW-0808">Transferase</keyword>
<keyword evidence="4" id="KW-0325">Glycoprotein</keyword>
<sequence length="471" mass="53024">MYLMMVKDSRKLCFRVTPWIMLLALPLLYVDLLRVHIIHFDSSFAGTHYINLSSSEIILTKTEHVANKIVQENEQESLNSLFLKLVKGEGRQKLEATGLGCNGNADTIYCVTNRAVKIDTRTMTVTVPSNQPVKEIVIRPYARKEDVKLLESVTPVKIFLGNDTPSQDCEYTHDIPAVVFSSSGFVGNVFHEMNEIIIPLFITTMPFKSRVFLIMEDYSTQFLRKYENALLRLTGYEIMNPAANQSVHCFPGAVVGLDFHGMLALNSSEPPYGLTTGDFRQFLRQSFNLKYRHVSEIKRPRVMLMSRRSTRRIINEDEIVSVMKDVGFEVIVVARAKVMSDIGLFASMINSCSVLVGAHGAGLTNELFLPDGAVMVQFDLIGLEWAAAIYYGNPARGMGVNYMRYKIEPEESSLLKIFGRRDHIALTDPKGAFSLQAGREVYLNAQNVRIDVVRFRETMVEAMSLVSDSSV</sequence>
<feature type="transmembrane region" description="Helical" evidence="5">
    <location>
        <begin position="12"/>
        <end position="30"/>
    </location>
</feature>